<dbReference type="Proteomes" id="UP001143372">
    <property type="component" value="Unassembled WGS sequence"/>
</dbReference>
<organism evidence="1 2">
    <name type="scientific">Hansschlegelia plantiphila</name>
    <dbReference type="NCBI Taxonomy" id="374655"/>
    <lineage>
        <taxon>Bacteria</taxon>
        <taxon>Pseudomonadati</taxon>
        <taxon>Pseudomonadota</taxon>
        <taxon>Alphaproteobacteria</taxon>
        <taxon>Hyphomicrobiales</taxon>
        <taxon>Methylopilaceae</taxon>
        <taxon>Hansschlegelia</taxon>
    </lineage>
</organism>
<proteinExistence type="predicted"/>
<dbReference type="EMBL" id="BSFI01000008">
    <property type="protein sequence ID" value="GLK68904.1"/>
    <property type="molecule type" value="Genomic_DNA"/>
</dbReference>
<comment type="caution">
    <text evidence="1">The sequence shown here is derived from an EMBL/GenBank/DDBJ whole genome shotgun (WGS) entry which is preliminary data.</text>
</comment>
<dbReference type="AlphaFoldDB" id="A0A9W6MVX1"/>
<gene>
    <name evidence="1" type="ORF">GCM10008179_25420</name>
</gene>
<name>A0A9W6MVX1_9HYPH</name>
<keyword evidence="2" id="KW-1185">Reference proteome</keyword>
<sequence>MADEGHSTAPRLVVGDADGAQRVVDGEVANERLVSDAGGCGVNAIATAIAFWSGMPTSISTS</sequence>
<evidence type="ECO:0000313" key="1">
    <source>
        <dbReference type="EMBL" id="GLK68904.1"/>
    </source>
</evidence>
<protein>
    <submittedName>
        <fullName evidence="1">Uncharacterized protein</fullName>
    </submittedName>
</protein>
<reference evidence="1" key="2">
    <citation type="submission" date="2023-01" db="EMBL/GenBank/DDBJ databases">
        <authorList>
            <person name="Sun Q."/>
            <person name="Evtushenko L."/>
        </authorList>
    </citation>
    <scope>NUCLEOTIDE SEQUENCE</scope>
    <source>
        <strain evidence="1">VKM B-2347</strain>
    </source>
</reference>
<reference evidence="1" key="1">
    <citation type="journal article" date="2014" name="Int. J. Syst. Evol. Microbiol.">
        <title>Complete genome sequence of Corynebacterium casei LMG S-19264T (=DSM 44701T), isolated from a smear-ripened cheese.</title>
        <authorList>
            <consortium name="US DOE Joint Genome Institute (JGI-PGF)"/>
            <person name="Walter F."/>
            <person name="Albersmeier A."/>
            <person name="Kalinowski J."/>
            <person name="Ruckert C."/>
        </authorList>
    </citation>
    <scope>NUCLEOTIDE SEQUENCE</scope>
    <source>
        <strain evidence="1">VKM B-2347</strain>
    </source>
</reference>
<dbReference type="RefSeq" id="WP_271169119.1">
    <property type="nucleotide sequence ID" value="NZ_BSFI01000008.1"/>
</dbReference>
<evidence type="ECO:0000313" key="2">
    <source>
        <dbReference type="Proteomes" id="UP001143372"/>
    </source>
</evidence>
<accession>A0A9W6MVX1</accession>